<keyword evidence="2" id="KW-0472">Membrane</keyword>
<evidence type="ECO:0000313" key="6">
    <source>
        <dbReference type="Proteomes" id="UP001164746"/>
    </source>
</evidence>
<evidence type="ECO:0000313" key="5">
    <source>
        <dbReference type="EMBL" id="WAR16872.1"/>
    </source>
</evidence>
<dbReference type="InterPro" id="IPR003595">
    <property type="entry name" value="Tyr_Pase_cat"/>
</dbReference>
<organism evidence="5 6">
    <name type="scientific">Mya arenaria</name>
    <name type="common">Soft-shell clam</name>
    <dbReference type="NCBI Taxonomy" id="6604"/>
    <lineage>
        <taxon>Eukaryota</taxon>
        <taxon>Metazoa</taxon>
        <taxon>Spiralia</taxon>
        <taxon>Lophotrochozoa</taxon>
        <taxon>Mollusca</taxon>
        <taxon>Bivalvia</taxon>
        <taxon>Autobranchia</taxon>
        <taxon>Heteroconchia</taxon>
        <taxon>Euheterodonta</taxon>
        <taxon>Imparidentia</taxon>
        <taxon>Neoheterodontei</taxon>
        <taxon>Myida</taxon>
        <taxon>Myoidea</taxon>
        <taxon>Myidae</taxon>
        <taxon>Mya</taxon>
    </lineage>
</organism>
<gene>
    <name evidence="5" type="ORF">MAR_031466</name>
</gene>
<dbReference type="SMART" id="SM00404">
    <property type="entry name" value="PTPc_motif"/>
    <property type="match status" value="1"/>
</dbReference>
<feature type="compositionally biased region" description="Basic and acidic residues" evidence="1">
    <location>
        <begin position="134"/>
        <end position="151"/>
    </location>
</feature>
<protein>
    <submittedName>
        <fullName evidence="5">PTPRK-like protein</fullName>
    </submittedName>
</protein>
<feature type="domain" description="Tyrosine-protein phosphatase" evidence="3">
    <location>
        <begin position="190"/>
        <end position="558"/>
    </location>
</feature>
<dbReference type="SMART" id="SM00194">
    <property type="entry name" value="PTPc"/>
    <property type="match status" value="1"/>
</dbReference>
<evidence type="ECO:0000256" key="2">
    <source>
        <dbReference type="SAM" id="Phobius"/>
    </source>
</evidence>
<dbReference type="PROSITE" id="PS00383">
    <property type="entry name" value="TYR_PHOSPHATASE_1"/>
    <property type="match status" value="1"/>
</dbReference>
<dbReference type="InterPro" id="IPR050348">
    <property type="entry name" value="Protein-Tyr_Phosphatase"/>
</dbReference>
<dbReference type="PANTHER" id="PTHR19134">
    <property type="entry name" value="RECEPTOR-TYPE TYROSINE-PROTEIN PHOSPHATASE"/>
    <property type="match status" value="1"/>
</dbReference>
<dbReference type="InterPro" id="IPR000242">
    <property type="entry name" value="PTP_cat"/>
</dbReference>
<dbReference type="Proteomes" id="UP001164746">
    <property type="component" value="Chromosome 10"/>
</dbReference>
<feature type="non-terminal residue" evidence="5">
    <location>
        <position position="1"/>
    </location>
</feature>
<dbReference type="PROSITE" id="PS50056">
    <property type="entry name" value="TYR_PHOSPHATASE_2"/>
    <property type="match status" value="1"/>
</dbReference>
<feature type="transmembrane region" description="Helical" evidence="2">
    <location>
        <begin position="79"/>
        <end position="101"/>
    </location>
</feature>
<name>A0ABY7F781_MYAAR</name>
<keyword evidence="6" id="KW-1185">Reference proteome</keyword>
<feature type="domain" description="Tyrosine specific protein phosphatases" evidence="4">
    <location>
        <begin position="474"/>
        <end position="549"/>
    </location>
</feature>
<keyword evidence="2" id="KW-0812">Transmembrane</keyword>
<dbReference type="InterPro" id="IPR016130">
    <property type="entry name" value="Tyr_Pase_AS"/>
</dbReference>
<evidence type="ECO:0000259" key="4">
    <source>
        <dbReference type="PROSITE" id="PS50056"/>
    </source>
</evidence>
<accession>A0ABY7F781</accession>
<dbReference type="CDD" id="cd00047">
    <property type="entry name" value="PTPc"/>
    <property type="match status" value="1"/>
</dbReference>
<feature type="region of interest" description="Disordered" evidence="1">
    <location>
        <begin position="134"/>
        <end position="163"/>
    </location>
</feature>
<dbReference type="PRINTS" id="PR00700">
    <property type="entry name" value="PRTYPHPHTASE"/>
</dbReference>
<dbReference type="Gene3D" id="3.90.190.10">
    <property type="entry name" value="Protein tyrosine phosphatase superfamily"/>
    <property type="match status" value="2"/>
</dbReference>
<reference evidence="5" key="1">
    <citation type="submission" date="2022-11" db="EMBL/GenBank/DDBJ databases">
        <title>Centuries of genome instability and evolution in soft-shell clam transmissible cancer (bioRxiv).</title>
        <authorList>
            <person name="Hart S.F.M."/>
            <person name="Yonemitsu M.A."/>
            <person name="Giersch R.M."/>
            <person name="Beal B.F."/>
            <person name="Arriagada G."/>
            <person name="Davis B.W."/>
            <person name="Ostrander E.A."/>
            <person name="Goff S.P."/>
            <person name="Metzger M.J."/>
        </authorList>
    </citation>
    <scope>NUCLEOTIDE SEQUENCE</scope>
    <source>
        <strain evidence="5">MELC-2E11</strain>
        <tissue evidence="5">Siphon/mantle</tissue>
    </source>
</reference>
<evidence type="ECO:0000256" key="1">
    <source>
        <dbReference type="SAM" id="MobiDB-lite"/>
    </source>
</evidence>
<sequence>GSFVGPKATHTKPNSKVSSTCFPIIDVPHHARELRFLDDSRNLSNMLLYHDPRSYQSFRCCHLSVQVSDIQDNVAASPVGYIVGVVTVIVIIGVVVVVFLMRPRLTRLFSSHTTSGNMNTSVKADLYECQDKANEINERNNRDSTDSDQLGHRHQASTSSSLKQPTSVCEIDLEFDKDAIHEAECTAGVYYNNSVALQRPKVSIDGLVEYVDSLTQDDIKVAFEGYKKGKEYIATLGPMSQQLGGDFEPFWRMVWQQKVEKIVMVTNLIENGTGKCEQYWPNVGTNKMYGEFRITCHSEDMYAEFTRRALTIIKSSEERSIYQLHFTCWPDKGIPDDVTAIIEFRQRVLNTPTTYKGPTEQYQYLHKAVVYSLTFNCTPIKAEKFQQYMKTTRRADLNRQFQNVGIYYPAENMQVLKKGSFEVSSSRETRKSHYAIRSLKIRHTRATGRLSEKTLAHMQFTEWDEIKNVPLSVENFLTFQNDVEETANKQKDGPILLHCFDGAGRTGLFCVVSMLLRKMAIEHEVSVLNAVRKVKTMRRLAIPNLDQFIFCHESVMEYLRAFDKDVYANFAGSNE</sequence>
<dbReference type="InterPro" id="IPR000387">
    <property type="entry name" value="Tyr_Pase_dom"/>
</dbReference>
<dbReference type="SUPFAM" id="SSF52799">
    <property type="entry name" value="(Phosphotyrosine protein) phosphatases II"/>
    <property type="match status" value="2"/>
</dbReference>
<dbReference type="PANTHER" id="PTHR19134:SF540">
    <property type="entry name" value="TYROSINE-PROTEIN PHOSPHATASE 99A"/>
    <property type="match status" value="1"/>
</dbReference>
<proteinExistence type="predicted"/>
<dbReference type="Pfam" id="PF00102">
    <property type="entry name" value="Y_phosphatase"/>
    <property type="match status" value="2"/>
</dbReference>
<dbReference type="InterPro" id="IPR029021">
    <property type="entry name" value="Prot-tyrosine_phosphatase-like"/>
</dbReference>
<evidence type="ECO:0000259" key="3">
    <source>
        <dbReference type="PROSITE" id="PS50055"/>
    </source>
</evidence>
<dbReference type="PROSITE" id="PS50055">
    <property type="entry name" value="TYR_PHOSPHATASE_PTP"/>
    <property type="match status" value="1"/>
</dbReference>
<keyword evidence="2" id="KW-1133">Transmembrane helix</keyword>
<dbReference type="EMBL" id="CP111021">
    <property type="protein sequence ID" value="WAR16872.1"/>
    <property type="molecule type" value="Genomic_DNA"/>
</dbReference>